<evidence type="ECO:0000256" key="2">
    <source>
        <dbReference type="PIRNR" id="PIRNR016661"/>
    </source>
</evidence>
<dbReference type="InterPro" id="IPR003784">
    <property type="entry name" value="BioY"/>
</dbReference>
<keyword evidence="3" id="KW-0812">Transmembrane</keyword>
<dbReference type="PANTHER" id="PTHR34295">
    <property type="entry name" value="BIOTIN TRANSPORTER BIOY"/>
    <property type="match status" value="1"/>
</dbReference>
<name>A0ABQ5W854_9HYPH</name>
<gene>
    <name evidence="4" type="ORF">GCM10010862_35330</name>
</gene>
<dbReference type="Pfam" id="PF02632">
    <property type="entry name" value="BioY"/>
    <property type="match status" value="1"/>
</dbReference>
<evidence type="ECO:0000313" key="5">
    <source>
        <dbReference type="Proteomes" id="UP001156691"/>
    </source>
</evidence>
<feature type="transmembrane region" description="Helical" evidence="3">
    <location>
        <begin position="20"/>
        <end position="42"/>
    </location>
</feature>
<dbReference type="PANTHER" id="PTHR34295:SF1">
    <property type="entry name" value="BIOTIN TRANSPORTER BIOY"/>
    <property type="match status" value="1"/>
</dbReference>
<evidence type="ECO:0000256" key="1">
    <source>
        <dbReference type="ARBA" id="ARBA00010692"/>
    </source>
</evidence>
<keyword evidence="2" id="KW-1003">Cell membrane</keyword>
<evidence type="ECO:0000313" key="4">
    <source>
        <dbReference type="EMBL" id="GLQ56274.1"/>
    </source>
</evidence>
<reference evidence="5" key="1">
    <citation type="journal article" date="2019" name="Int. J. Syst. Evol. Microbiol.">
        <title>The Global Catalogue of Microorganisms (GCM) 10K type strain sequencing project: providing services to taxonomists for standard genome sequencing and annotation.</title>
        <authorList>
            <consortium name="The Broad Institute Genomics Platform"/>
            <consortium name="The Broad Institute Genome Sequencing Center for Infectious Disease"/>
            <person name="Wu L."/>
            <person name="Ma J."/>
        </authorList>
    </citation>
    <scope>NUCLEOTIDE SEQUENCE [LARGE SCALE GENOMIC DNA]</scope>
    <source>
        <strain evidence="5">NBRC 112416</strain>
    </source>
</reference>
<keyword evidence="3" id="KW-1133">Transmembrane helix</keyword>
<feature type="transmembrane region" description="Helical" evidence="3">
    <location>
        <begin position="161"/>
        <end position="184"/>
    </location>
</feature>
<feature type="transmembrane region" description="Helical" evidence="3">
    <location>
        <begin position="128"/>
        <end position="149"/>
    </location>
</feature>
<comment type="similarity">
    <text evidence="1 2">Belongs to the BioY family.</text>
</comment>
<sequence>MQGHAQTVPPSPLALRDRPLGWQAGAVVLGTVFLALASYIEVPMVPVPMTMQTFAVTTLGALYGWRLGALAVVAWLAEAMAGLPVLSGGAAGPAHFVGPTAGYLASFPLVAALVGWLAERGWNGSRPLLAFCAAILGNAFCLLAGASWLGTMIGLEGAVAFGVTPFLLGAILKSALAAAALAALHRGMSARLRA</sequence>
<comment type="caution">
    <text evidence="4">The sequence shown here is derived from an EMBL/GenBank/DDBJ whole genome shotgun (WGS) entry which is preliminary data.</text>
</comment>
<dbReference type="PIRSF" id="PIRSF016661">
    <property type="entry name" value="BioY"/>
    <property type="match status" value="1"/>
</dbReference>
<protein>
    <recommendedName>
        <fullName evidence="2">Biotin transporter</fullName>
    </recommendedName>
</protein>
<proteinExistence type="inferred from homology"/>
<dbReference type="Proteomes" id="UP001156691">
    <property type="component" value="Unassembled WGS sequence"/>
</dbReference>
<feature type="transmembrane region" description="Helical" evidence="3">
    <location>
        <begin position="54"/>
        <end position="76"/>
    </location>
</feature>
<dbReference type="RefSeq" id="WP_284341694.1">
    <property type="nucleotide sequence ID" value="NZ_BSNS01000020.1"/>
</dbReference>
<organism evidence="4 5">
    <name type="scientific">Devosia nitrariae</name>
    <dbReference type="NCBI Taxonomy" id="2071872"/>
    <lineage>
        <taxon>Bacteria</taxon>
        <taxon>Pseudomonadati</taxon>
        <taxon>Pseudomonadota</taxon>
        <taxon>Alphaproteobacteria</taxon>
        <taxon>Hyphomicrobiales</taxon>
        <taxon>Devosiaceae</taxon>
        <taxon>Devosia</taxon>
    </lineage>
</organism>
<keyword evidence="2 3" id="KW-0472">Membrane</keyword>
<accession>A0ABQ5W854</accession>
<comment type="subcellular location">
    <subcellularLocation>
        <location evidence="2">Cell membrane</location>
        <topology evidence="2">Multi-pass membrane protein</topology>
    </subcellularLocation>
</comment>
<evidence type="ECO:0000256" key="3">
    <source>
        <dbReference type="SAM" id="Phobius"/>
    </source>
</evidence>
<feature type="transmembrane region" description="Helical" evidence="3">
    <location>
        <begin position="96"/>
        <end position="116"/>
    </location>
</feature>
<keyword evidence="5" id="KW-1185">Reference proteome</keyword>
<dbReference type="Gene3D" id="1.10.1760.20">
    <property type="match status" value="1"/>
</dbReference>
<dbReference type="EMBL" id="BSNS01000020">
    <property type="protein sequence ID" value="GLQ56274.1"/>
    <property type="molecule type" value="Genomic_DNA"/>
</dbReference>
<keyword evidence="2" id="KW-0813">Transport</keyword>